<feature type="domain" description="Heterokaryon incompatibility" evidence="1">
    <location>
        <begin position="16"/>
        <end position="92"/>
    </location>
</feature>
<dbReference type="EMBL" id="KZ613787">
    <property type="protein sequence ID" value="PMD60969.1"/>
    <property type="molecule type" value="Genomic_DNA"/>
</dbReference>
<protein>
    <submittedName>
        <fullName evidence="2">HET-domain-containing protein</fullName>
    </submittedName>
</protein>
<organism evidence="2 3">
    <name type="scientific">Hyaloscypha bicolor E</name>
    <dbReference type="NCBI Taxonomy" id="1095630"/>
    <lineage>
        <taxon>Eukaryota</taxon>
        <taxon>Fungi</taxon>
        <taxon>Dikarya</taxon>
        <taxon>Ascomycota</taxon>
        <taxon>Pezizomycotina</taxon>
        <taxon>Leotiomycetes</taxon>
        <taxon>Helotiales</taxon>
        <taxon>Hyaloscyphaceae</taxon>
        <taxon>Hyaloscypha</taxon>
        <taxon>Hyaloscypha bicolor</taxon>
    </lineage>
</organism>
<accession>A0A2J6TD76</accession>
<reference evidence="2 3" key="1">
    <citation type="submission" date="2016-04" db="EMBL/GenBank/DDBJ databases">
        <title>A degradative enzymes factory behind the ericoid mycorrhizal symbiosis.</title>
        <authorList>
            <consortium name="DOE Joint Genome Institute"/>
            <person name="Martino E."/>
            <person name="Morin E."/>
            <person name="Grelet G."/>
            <person name="Kuo A."/>
            <person name="Kohler A."/>
            <person name="Daghino S."/>
            <person name="Barry K."/>
            <person name="Choi C."/>
            <person name="Cichocki N."/>
            <person name="Clum A."/>
            <person name="Copeland A."/>
            <person name="Hainaut M."/>
            <person name="Haridas S."/>
            <person name="Labutti K."/>
            <person name="Lindquist E."/>
            <person name="Lipzen A."/>
            <person name="Khouja H.-R."/>
            <person name="Murat C."/>
            <person name="Ohm R."/>
            <person name="Olson A."/>
            <person name="Spatafora J."/>
            <person name="Veneault-Fourrey C."/>
            <person name="Henrissat B."/>
            <person name="Grigoriev I."/>
            <person name="Martin F."/>
            <person name="Perotto S."/>
        </authorList>
    </citation>
    <scope>NUCLEOTIDE SEQUENCE [LARGE SCALE GENOMIC DNA]</scope>
    <source>
        <strain evidence="2 3">E</strain>
    </source>
</reference>
<dbReference type="PANTHER" id="PTHR33112:SF16">
    <property type="entry name" value="HETEROKARYON INCOMPATIBILITY DOMAIN-CONTAINING PROTEIN"/>
    <property type="match status" value="1"/>
</dbReference>
<dbReference type="InterPro" id="IPR010730">
    <property type="entry name" value="HET"/>
</dbReference>
<dbReference type="OrthoDB" id="3563405at2759"/>
<evidence type="ECO:0000259" key="1">
    <source>
        <dbReference type="Pfam" id="PF06985"/>
    </source>
</evidence>
<dbReference type="Pfam" id="PF06985">
    <property type="entry name" value="HET"/>
    <property type="match status" value="1"/>
</dbReference>
<evidence type="ECO:0000313" key="2">
    <source>
        <dbReference type="EMBL" id="PMD60969.1"/>
    </source>
</evidence>
<dbReference type="AlphaFoldDB" id="A0A2J6TD76"/>
<proteinExistence type="predicted"/>
<dbReference type="InParanoid" id="A0A2J6TD76"/>
<dbReference type="GeneID" id="36580450"/>
<sequence length="121" mass="13891">MSHRIEQRYLRTDIPWPLLPKAFQDTALATKQPSPGLLWVNTLCILQDGPTDWHREAAAMASIYQNSHITITATTSENCNQGLYSSLNPEYVAKELGHQIYFRSSLPYPINDFSWQYSDFP</sequence>
<gene>
    <name evidence="2" type="ORF">K444DRAFT_384405</name>
</gene>
<name>A0A2J6TD76_9HELO</name>
<dbReference type="RefSeq" id="XP_024737873.1">
    <property type="nucleotide sequence ID" value="XM_024872369.1"/>
</dbReference>
<dbReference type="Proteomes" id="UP000235371">
    <property type="component" value="Unassembled WGS sequence"/>
</dbReference>
<dbReference type="PANTHER" id="PTHR33112">
    <property type="entry name" value="DOMAIN PROTEIN, PUTATIVE-RELATED"/>
    <property type="match status" value="1"/>
</dbReference>
<evidence type="ECO:0000313" key="3">
    <source>
        <dbReference type="Proteomes" id="UP000235371"/>
    </source>
</evidence>
<dbReference type="STRING" id="1095630.A0A2J6TD76"/>
<keyword evidence="3" id="KW-1185">Reference proteome</keyword>